<dbReference type="Pfam" id="PF01841">
    <property type="entry name" value="Transglut_core"/>
    <property type="match status" value="1"/>
</dbReference>
<dbReference type="Pfam" id="PF09373">
    <property type="entry name" value="PMBR"/>
    <property type="match status" value="3"/>
</dbReference>
<dbReference type="RefSeq" id="WP_100908947.1">
    <property type="nucleotide sequence ID" value="NZ_CP017768.1"/>
</dbReference>
<keyword evidence="4" id="KW-1185">Reference proteome</keyword>
<dbReference type="InterPro" id="IPR038765">
    <property type="entry name" value="Papain-like_cys_pep_sf"/>
</dbReference>
<evidence type="ECO:0000259" key="2">
    <source>
        <dbReference type="SMART" id="SM00460"/>
    </source>
</evidence>
<protein>
    <recommendedName>
        <fullName evidence="2">Transglutaminase-like domain-containing protein</fullName>
    </recommendedName>
</protein>
<dbReference type="PANTHER" id="PTHR33490:SF3">
    <property type="entry name" value="CONSERVED INTEGRAL MEMBRANE PROTEIN"/>
    <property type="match status" value="1"/>
</dbReference>
<gene>
    <name evidence="3" type="ORF">BK009_02685</name>
</gene>
<dbReference type="Gene3D" id="3.10.620.30">
    <property type="match status" value="1"/>
</dbReference>
<evidence type="ECO:0000256" key="1">
    <source>
        <dbReference type="SAM" id="MobiDB-lite"/>
    </source>
</evidence>
<sequence>MALVSLNGIYAAEDGQNLTSNINTTITDTTNITPTQSTSSEDNQEYDNYQAAGEGSPSFTNEQITQSAIDVEKFLEGNKYLPEYITINGIKVNQATFLQLITTITLKINKTDTTTTPLINVNQPGTGTETTTPGTLTKNEYLQLAQNILTYINTNKKAPATMNTVLGNIKFESLLYMYSRALNMDETYGALPTFLAVRPWNNIPITDTNKKTITTQDITNTATEVKNFLEYHKYLPEYININGIVVNQATFLQLLTQTTLKINNNDNTPLNLTNTKTPTTGTETTTPGTLTKNEYLQLAQNILTYINTNKKAPATITSSLGNIKFESLLYMYSRALNMHKTYGALPTFLAIRPWNNIPITDTNKKTITTQDITNTATEVKNFLEYHKKLPEYITINGIVVNQATFLQLLTQTTLKINNNDNTPLNLTNTKTPTPGTETTTPGTLTKNEYLQLAQNILTYINTNKKAPATITSSLGNIKFESLLYMYSRALNMHKTYGALPTFLAIRPWNNIPITDTNKKTITTQDITNTATEVKNFLEYHKKLPEYITINGIVVNQATFLQLLTQTTLKINNNDNTPLNLTNTKTPTPGTETTTPGTLTKNEYLQLAQNILTYINTNKKAPATITSSLGNIKFQSALYMYCRVLNNYKDNGVLPQLVTVRPWSTSNIPIRDEFFTIQQITKTAIEVKNFLEGNKYLPEYITVNGVMMNQSQFIYLITTATIHINTGNTSPITLITAKVPTTSTEKVSGGSILVDEYLTIAKNIRNYIISNKKAPSLVSTSLGQMSYQATLYMYCRILNQYNSIKDLPIMVNVKPWKTSNIPIYDKATFTIAEITQSAVEIKIFVDGKGYLPEWITVGGVYLNQTQFLHLLTGATIFISSSNFRSVTPVNAVLPSTTVTDTFTSNNMSKYSYLQLAQSIKAYIEQNKKGPASMAISSGVVSFKSLIYMYSRVLQQYKLHQSLPGTINLKKWSSQNIPIYDDYFSHQEIATTAMQVKIFAEGNLILPTLITISGVVVNQAQFLDLLTQAAIKIKNNDNSVIYLQKVNLPTYNYENMISGNMALNDILILAQRIKSYIDTNRIAEGSFSSSLGDISFTSQIYLFSRLMDYYNSKKTLPSSITNIKPWALMVYKLPAGFEVYLKPSNHCNSNDPLIIDLAKRITVGAVTPYDKALHIFNWVRDLVEYEFYYNTAKGAYQTLNTMGGNCCDISHAIVALCRASGLAARYVHGDCFFTYSQTWCGHVWAQIYVNSGWVTADGSNNYNEFGVIDNWDTGSYKLKGIYSSLPF</sequence>
<dbReference type="SMART" id="SM00460">
    <property type="entry name" value="TGc"/>
    <property type="match status" value="1"/>
</dbReference>
<accession>A0A2H4VNN5</accession>
<feature type="domain" description="Transglutaminase-like" evidence="2">
    <location>
        <begin position="1196"/>
        <end position="1258"/>
    </location>
</feature>
<proteinExistence type="predicted"/>
<evidence type="ECO:0000313" key="4">
    <source>
        <dbReference type="Proteomes" id="UP000232631"/>
    </source>
</evidence>
<feature type="region of interest" description="Disordered" evidence="1">
    <location>
        <begin position="577"/>
        <end position="596"/>
    </location>
</feature>
<reference evidence="3 4" key="1">
    <citation type="submission" date="2016-10" db="EMBL/GenBank/DDBJ databases">
        <title>Comparative genomics between deep and shallow subseafloor isolates.</title>
        <authorList>
            <person name="Ishii S."/>
            <person name="Miller J.R."/>
            <person name="Sutton G."/>
            <person name="Suzuki S."/>
            <person name="Methe B."/>
            <person name="Inagaki F."/>
            <person name="Imachi H."/>
        </authorList>
    </citation>
    <scope>NUCLEOTIDE SEQUENCE [LARGE SCALE GENOMIC DNA]</scope>
    <source>
        <strain evidence="3 4">A8p</strain>
    </source>
</reference>
<dbReference type="InterPro" id="IPR018975">
    <property type="entry name" value="Pseudomurein-binding_repeat"/>
</dbReference>
<name>A0A2H4VNN5_9EURY</name>
<dbReference type="Proteomes" id="UP000232631">
    <property type="component" value="Chromosome"/>
</dbReference>
<dbReference type="GeneID" id="35125353"/>
<dbReference type="KEGG" id="msub:BK009_02685"/>
<dbReference type="InterPro" id="IPR002931">
    <property type="entry name" value="Transglutaminase-like"/>
</dbReference>
<evidence type="ECO:0000313" key="3">
    <source>
        <dbReference type="EMBL" id="AUB59676.1"/>
    </source>
</evidence>
<dbReference type="PANTHER" id="PTHR33490">
    <property type="entry name" value="BLR5614 PROTEIN-RELATED"/>
    <property type="match status" value="1"/>
</dbReference>
<dbReference type="SUPFAM" id="SSF54001">
    <property type="entry name" value="Cysteine proteinases"/>
    <property type="match status" value="1"/>
</dbReference>
<dbReference type="EMBL" id="CP017768">
    <property type="protein sequence ID" value="AUB59676.1"/>
    <property type="molecule type" value="Genomic_DNA"/>
</dbReference>
<organism evidence="3 4">
    <name type="scientific">Methanobacterium subterraneum</name>
    <dbReference type="NCBI Taxonomy" id="59277"/>
    <lineage>
        <taxon>Archaea</taxon>
        <taxon>Methanobacteriati</taxon>
        <taxon>Methanobacteriota</taxon>
        <taxon>Methanomada group</taxon>
        <taxon>Methanobacteria</taxon>
        <taxon>Methanobacteriales</taxon>
        <taxon>Methanobacteriaceae</taxon>
        <taxon>Methanobacterium</taxon>
    </lineage>
</organism>